<evidence type="ECO:0000313" key="3">
    <source>
        <dbReference type="Proteomes" id="UP000824890"/>
    </source>
</evidence>
<gene>
    <name evidence="2" type="ORF">HID58_023931</name>
</gene>
<dbReference type="PANTHER" id="PTHR47294:SF4">
    <property type="entry name" value="HEAVY METAL-ASSOCIATED ISOPRENYLATED PLANT PROTEIN 26-LIKE ISOFORM X1"/>
    <property type="match status" value="1"/>
</dbReference>
<accession>A0ABQ8D3V7</accession>
<protein>
    <submittedName>
        <fullName evidence="2">Uncharacterized protein</fullName>
    </submittedName>
</protein>
<evidence type="ECO:0000313" key="2">
    <source>
        <dbReference type="EMBL" id="KAH0923913.1"/>
    </source>
</evidence>
<feature type="region of interest" description="Disordered" evidence="1">
    <location>
        <begin position="271"/>
        <end position="293"/>
    </location>
</feature>
<proteinExistence type="predicted"/>
<feature type="compositionally biased region" description="Basic and acidic residues" evidence="1">
    <location>
        <begin position="273"/>
        <end position="293"/>
    </location>
</feature>
<dbReference type="EMBL" id="JAGKQM010000006">
    <property type="protein sequence ID" value="KAH0923913.1"/>
    <property type="molecule type" value="Genomic_DNA"/>
</dbReference>
<organism evidence="2 3">
    <name type="scientific">Brassica napus</name>
    <name type="common">Rape</name>
    <dbReference type="NCBI Taxonomy" id="3708"/>
    <lineage>
        <taxon>Eukaryota</taxon>
        <taxon>Viridiplantae</taxon>
        <taxon>Streptophyta</taxon>
        <taxon>Embryophyta</taxon>
        <taxon>Tracheophyta</taxon>
        <taxon>Spermatophyta</taxon>
        <taxon>Magnoliopsida</taxon>
        <taxon>eudicotyledons</taxon>
        <taxon>Gunneridae</taxon>
        <taxon>Pentapetalae</taxon>
        <taxon>rosids</taxon>
        <taxon>malvids</taxon>
        <taxon>Brassicales</taxon>
        <taxon>Brassicaceae</taxon>
        <taxon>Brassiceae</taxon>
        <taxon>Brassica</taxon>
    </lineage>
</organism>
<sequence>MNRRRRRRSNSGGGGFRGGFALSFFDFSLSLRKQPDRSAYGSRLSFSDDDCGEVTVVERFHVHIGLIGLHDDYALSLRELLAFRLEPGYNLPFRHGGRERRHEDFSDFGSDCHLSASGKRRGGGRGWGLGRRRKRMKWWIWSWGEKASIGTRKKRAPLLLFDESEREGRSERFRESVKWTEKTRSLFVKRLHLYFVSTTTERSMSEKQRQCCVVMRINLDCNAWIDTHMIEKKEDRIIVCGRFRPSDVVVKLQKKMKRRVEILEVEDLTGGEEGFHDHEPPYEPDHEYSEQQPDHMTMPFLF</sequence>
<dbReference type="PANTHER" id="PTHR47294">
    <property type="entry name" value="OS08G0431150 PROTEIN"/>
    <property type="match status" value="1"/>
</dbReference>
<comment type="caution">
    <text evidence="2">The sequence shown here is derived from an EMBL/GenBank/DDBJ whole genome shotgun (WGS) entry which is preliminary data.</text>
</comment>
<keyword evidence="3" id="KW-1185">Reference proteome</keyword>
<name>A0ABQ8D3V7_BRANA</name>
<dbReference type="Proteomes" id="UP000824890">
    <property type="component" value="Unassembled WGS sequence"/>
</dbReference>
<reference evidence="2 3" key="1">
    <citation type="submission" date="2021-05" db="EMBL/GenBank/DDBJ databases">
        <title>Genome Assembly of Synthetic Allotetraploid Brassica napus Reveals Homoeologous Exchanges between Subgenomes.</title>
        <authorList>
            <person name="Davis J.T."/>
        </authorList>
    </citation>
    <scope>NUCLEOTIDE SEQUENCE [LARGE SCALE GENOMIC DNA]</scope>
    <source>
        <strain evidence="3">cv. Da-Ae</strain>
        <tissue evidence="2">Seedling</tissue>
    </source>
</reference>
<evidence type="ECO:0000256" key="1">
    <source>
        <dbReference type="SAM" id="MobiDB-lite"/>
    </source>
</evidence>